<dbReference type="Pfam" id="PF09454">
    <property type="entry name" value="Vps23_core"/>
    <property type="match status" value="1"/>
</dbReference>
<evidence type="ECO:0008006" key="14">
    <source>
        <dbReference type="Google" id="ProtNLM"/>
    </source>
</evidence>
<evidence type="ECO:0000256" key="7">
    <source>
        <dbReference type="PROSITE-ProRule" id="PRU00644"/>
    </source>
</evidence>
<dbReference type="STRING" id="3088.A0A383V8V5"/>
<dbReference type="CDD" id="cd11685">
    <property type="entry name" value="UEV_TSG101-like"/>
    <property type="match status" value="1"/>
</dbReference>
<dbReference type="SUPFAM" id="SSF140111">
    <property type="entry name" value="Endosomal sorting complex assembly domain"/>
    <property type="match status" value="1"/>
</dbReference>
<evidence type="ECO:0000259" key="9">
    <source>
        <dbReference type="PROSITE" id="PS51312"/>
    </source>
</evidence>
<dbReference type="GO" id="GO:0008333">
    <property type="term" value="P:endosome to lysosome transport"/>
    <property type="evidence" value="ECO:0007669"/>
    <property type="project" value="TreeGrafter"/>
</dbReference>
<dbReference type="InterPro" id="IPR016135">
    <property type="entry name" value="UBQ-conjugating_enzyme/RWD"/>
</dbReference>
<keyword evidence="5 7" id="KW-0653">Protein transport</keyword>
<evidence type="ECO:0000259" key="10">
    <source>
        <dbReference type="PROSITE" id="PS51322"/>
    </source>
</evidence>
<name>A0A383V8V5_TETOB</name>
<evidence type="ECO:0000313" key="13">
    <source>
        <dbReference type="Proteomes" id="UP000256970"/>
    </source>
</evidence>
<dbReference type="EMBL" id="FNXT01000131">
    <property type="protein sequence ID" value="SZX61212.1"/>
    <property type="molecule type" value="Genomic_DNA"/>
</dbReference>
<keyword evidence="6" id="KW-0175">Coiled coil</keyword>
<evidence type="ECO:0000313" key="12">
    <source>
        <dbReference type="EMBL" id="SZX74666.1"/>
    </source>
</evidence>
<evidence type="ECO:0000313" key="11">
    <source>
        <dbReference type="EMBL" id="SZX61212.1"/>
    </source>
</evidence>
<protein>
    <recommendedName>
        <fullName evidence="14">UEV domain-containing protein</fullName>
    </recommendedName>
</protein>
<keyword evidence="4" id="KW-0967">Endosome</keyword>
<gene>
    <name evidence="12" type="ORF">BQ4739_LOCUS14987</name>
    <name evidence="11" type="ORF">BQ4739_LOCUS1728</name>
</gene>
<feature type="compositionally biased region" description="Low complexity" evidence="8">
    <location>
        <begin position="168"/>
        <end position="196"/>
    </location>
</feature>
<dbReference type="PROSITE" id="PS51312">
    <property type="entry name" value="SB"/>
    <property type="match status" value="1"/>
</dbReference>
<feature type="domain" description="UEV" evidence="10">
    <location>
        <begin position="15"/>
        <end position="159"/>
    </location>
</feature>
<dbReference type="Gene3D" id="3.10.110.10">
    <property type="entry name" value="Ubiquitin Conjugating Enzyme"/>
    <property type="match status" value="1"/>
</dbReference>
<dbReference type="PROSITE" id="PS51322">
    <property type="entry name" value="UEV"/>
    <property type="match status" value="1"/>
</dbReference>
<dbReference type="AlphaFoldDB" id="A0A383V8V5"/>
<comment type="subcellular location">
    <subcellularLocation>
        <location evidence="1">Endosome</location>
    </subcellularLocation>
</comment>
<feature type="domain" description="SB" evidence="9">
    <location>
        <begin position="392"/>
        <end position="460"/>
    </location>
</feature>
<dbReference type="SUPFAM" id="SSF54495">
    <property type="entry name" value="UBC-like"/>
    <property type="match status" value="1"/>
</dbReference>
<dbReference type="PANTHER" id="PTHR23306:SF3">
    <property type="entry name" value="TUMOR SUPPRESSOR PROTEIN 101"/>
    <property type="match status" value="1"/>
</dbReference>
<evidence type="ECO:0000256" key="3">
    <source>
        <dbReference type="ARBA" id="ARBA00022448"/>
    </source>
</evidence>
<dbReference type="EMBL" id="FNXT01001219">
    <property type="protein sequence ID" value="SZX74666.1"/>
    <property type="molecule type" value="Genomic_DNA"/>
</dbReference>
<dbReference type="InterPro" id="IPR037202">
    <property type="entry name" value="ESCRT_assembly_dom"/>
</dbReference>
<evidence type="ECO:0000256" key="5">
    <source>
        <dbReference type="ARBA" id="ARBA00022927"/>
    </source>
</evidence>
<evidence type="ECO:0000256" key="1">
    <source>
        <dbReference type="ARBA" id="ARBA00004177"/>
    </source>
</evidence>
<reference evidence="11 13" key="1">
    <citation type="submission" date="2016-10" db="EMBL/GenBank/DDBJ databases">
        <authorList>
            <person name="Cai Z."/>
        </authorList>
    </citation>
    <scope>NUCLEOTIDE SEQUENCE [LARGE SCALE GENOMIC DNA]</scope>
</reference>
<evidence type="ECO:0000256" key="4">
    <source>
        <dbReference type="ARBA" id="ARBA00022753"/>
    </source>
</evidence>
<comment type="similarity">
    <text evidence="2">Belongs to the ubiquitin-conjugating enzyme family. UEV subfamily.</text>
</comment>
<keyword evidence="3 7" id="KW-0813">Transport</keyword>
<organism evidence="11 13">
    <name type="scientific">Tetradesmus obliquus</name>
    <name type="common">Green alga</name>
    <name type="synonym">Acutodesmus obliquus</name>
    <dbReference type="NCBI Taxonomy" id="3088"/>
    <lineage>
        <taxon>Eukaryota</taxon>
        <taxon>Viridiplantae</taxon>
        <taxon>Chlorophyta</taxon>
        <taxon>core chlorophytes</taxon>
        <taxon>Chlorophyceae</taxon>
        <taxon>CS clade</taxon>
        <taxon>Sphaeropleales</taxon>
        <taxon>Scenedesmaceae</taxon>
        <taxon>Tetradesmus</taxon>
    </lineage>
</organism>
<dbReference type="Pfam" id="PF05743">
    <property type="entry name" value="UEV"/>
    <property type="match status" value="1"/>
</dbReference>
<keyword evidence="13" id="KW-1185">Reference proteome</keyword>
<dbReference type="GO" id="GO:0043130">
    <property type="term" value="F:ubiquitin binding"/>
    <property type="evidence" value="ECO:0007669"/>
    <property type="project" value="TreeGrafter"/>
</dbReference>
<evidence type="ECO:0000256" key="6">
    <source>
        <dbReference type="ARBA" id="ARBA00023054"/>
    </source>
</evidence>
<dbReference type="Proteomes" id="UP000256970">
    <property type="component" value="Unassembled WGS sequence"/>
</dbReference>
<dbReference type="GO" id="GO:0015031">
    <property type="term" value="P:protein transport"/>
    <property type="evidence" value="ECO:0007669"/>
    <property type="project" value="UniProtKB-UniRule"/>
</dbReference>
<dbReference type="InterPro" id="IPR052070">
    <property type="entry name" value="ESCRT-I_UEV_domain"/>
</dbReference>
<sequence length="481" mass="51808">MGPPLGQAVEFISSVLSQRGPQAVPYEERNKWTIREHLSDLLKMFPNLTIKVSEYHTNDGRILHLIKAEGTIPIHYQAHKYNIPVVVWLPERYPLQAPIVYVCPTANMIIKAGHTYVDPSGLVRTSCIANWLHPSSDLSTACQEMAMLFGAEPPLYTKPPGYVPPPGQQQGPGSSSSNPYAGYASMQQQQQQGMMQHVPPPGGLQQQQHNGGYPNHAAAQQQQPDPNLASHSLWGPAYAAATAAGSGVRPPDAAAAAAGMGYAARPPPPPALDPKQQHVEELKGSFQALAVRALGGRLQAGLEAFNRHAAEEMDGLLEVQRKLVARDRELQGMVSAIQQERAGTEGLVAQLGRQSAALEAWLNEHEWKADAVAAAAEASGQLDVNKVVVPADDLSRQALAAQAEDCAVEDVLLALDKGMLQGKLAPDVYMKQVRLLCRKQFLARALGLKVAAAQRQQPQPRSSGSSGAACMLTHGDTWSHR</sequence>
<dbReference type="Gene3D" id="6.10.140.820">
    <property type="match status" value="1"/>
</dbReference>
<evidence type="ECO:0000256" key="8">
    <source>
        <dbReference type="SAM" id="MobiDB-lite"/>
    </source>
</evidence>
<proteinExistence type="inferred from homology"/>
<dbReference type="PANTHER" id="PTHR23306">
    <property type="entry name" value="TUMOR SUSCEPTIBILITY GENE 101 PROTEIN-RELATED"/>
    <property type="match status" value="1"/>
</dbReference>
<accession>A0A383V8V5</accession>
<dbReference type="GO" id="GO:0000813">
    <property type="term" value="C:ESCRT I complex"/>
    <property type="evidence" value="ECO:0007669"/>
    <property type="project" value="TreeGrafter"/>
</dbReference>
<dbReference type="InterPro" id="IPR017916">
    <property type="entry name" value="SB_dom"/>
</dbReference>
<evidence type="ECO:0000256" key="2">
    <source>
        <dbReference type="ARBA" id="ARBA00009594"/>
    </source>
</evidence>
<feature type="region of interest" description="Disordered" evidence="8">
    <location>
        <begin position="158"/>
        <end position="232"/>
    </location>
</feature>
<dbReference type="InterPro" id="IPR008883">
    <property type="entry name" value="UEV_N"/>
</dbReference>